<keyword evidence="5" id="KW-1185">Reference proteome</keyword>
<accession>A0A072P423</accession>
<dbReference type="RefSeq" id="XP_013257196.1">
    <property type="nucleotide sequence ID" value="XM_013401742.1"/>
</dbReference>
<evidence type="ECO:0000313" key="5">
    <source>
        <dbReference type="Proteomes" id="UP000027920"/>
    </source>
</evidence>
<comment type="caution">
    <text evidence="4">The sequence shown here is derived from an EMBL/GenBank/DDBJ whole genome shotgun (WGS) entry which is preliminary data.</text>
</comment>
<sequence length="371" mass="41559">MATSWVIRLSKDDSDKTPILVKVSRKENGHDLDLDLLATDGDAAFIGKVRQRSLKKLQAKNYEGSDDEWSVILSHTLISRQSSIGATQKKNLDVACSIAGKKNNHTLSIAFRNNIEGIIQRLGVIDLPETQDTDDVDLFGWTLQAIERRDQLEEEVASQKEKVKAEQETEARLQKQLSELVEAKVEHEQKLLSKFSTLLNEKKLKIRNMQRVLQTAQVDQKKLKELESVIETDDKPRTRRSAKRRAENVPEQEDSESDDFETMDVDNASRKDGPPDSPVSRGSETSSTDIGTEEEGNLDVPPSPDPSKTRSMDKDGKKDASSPLPPPRELPFQKKNPPVDRAAAEKERVSKSAEHATLPDDEETASEDDEL</sequence>
<dbReference type="HOGENOM" id="CLU_044616_2_0_1"/>
<feature type="region of interest" description="Disordered" evidence="2">
    <location>
        <begin position="229"/>
        <end position="371"/>
    </location>
</feature>
<proteinExistence type="predicted"/>
<feature type="compositionally biased region" description="Polar residues" evidence="2">
    <location>
        <begin position="280"/>
        <end position="290"/>
    </location>
</feature>
<dbReference type="PANTHER" id="PTHR42067">
    <property type="entry name" value="YALI0C15378P"/>
    <property type="match status" value="1"/>
</dbReference>
<reference evidence="4 5" key="1">
    <citation type="submission" date="2013-03" db="EMBL/GenBank/DDBJ databases">
        <title>The Genome Sequence of Exophiala aquamarina CBS 119918.</title>
        <authorList>
            <consortium name="The Broad Institute Genomics Platform"/>
            <person name="Cuomo C."/>
            <person name="de Hoog S."/>
            <person name="Gorbushina A."/>
            <person name="Walker B."/>
            <person name="Young S.K."/>
            <person name="Zeng Q."/>
            <person name="Gargeya S."/>
            <person name="Fitzgerald M."/>
            <person name="Haas B."/>
            <person name="Abouelleil A."/>
            <person name="Allen A.W."/>
            <person name="Alvarado L."/>
            <person name="Arachchi H.M."/>
            <person name="Berlin A.M."/>
            <person name="Chapman S.B."/>
            <person name="Gainer-Dewar J."/>
            <person name="Goldberg J."/>
            <person name="Griggs A."/>
            <person name="Gujja S."/>
            <person name="Hansen M."/>
            <person name="Howarth C."/>
            <person name="Imamovic A."/>
            <person name="Ireland A."/>
            <person name="Larimer J."/>
            <person name="McCowan C."/>
            <person name="Murphy C."/>
            <person name="Pearson M."/>
            <person name="Poon T.W."/>
            <person name="Priest M."/>
            <person name="Roberts A."/>
            <person name="Saif S."/>
            <person name="Shea T."/>
            <person name="Sisk P."/>
            <person name="Sykes S."/>
            <person name="Wortman J."/>
            <person name="Nusbaum C."/>
            <person name="Birren B."/>
        </authorList>
    </citation>
    <scope>NUCLEOTIDE SEQUENCE [LARGE SCALE GENOMIC DNA]</scope>
    <source>
        <strain evidence="4 5">CBS 119918</strain>
    </source>
</reference>
<evidence type="ECO:0000259" key="3">
    <source>
        <dbReference type="Pfam" id="PF21924"/>
    </source>
</evidence>
<dbReference type="SUPFAM" id="SSF58022">
    <property type="entry name" value="XRCC4, C-terminal oligomerization domain"/>
    <property type="match status" value="1"/>
</dbReference>
<dbReference type="AlphaFoldDB" id="A0A072P423"/>
<feature type="compositionally biased region" description="Acidic residues" evidence="2">
    <location>
        <begin position="359"/>
        <end position="371"/>
    </location>
</feature>
<evidence type="ECO:0000313" key="4">
    <source>
        <dbReference type="EMBL" id="KEF54606.1"/>
    </source>
</evidence>
<feature type="compositionally biased region" description="Basic and acidic residues" evidence="2">
    <location>
        <begin position="342"/>
        <end position="358"/>
    </location>
</feature>
<feature type="compositionally biased region" description="Acidic residues" evidence="2">
    <location>
        <begin position="250"/>
        <end position="264"/>
    </location>
</feature>
<keyword evidence="1" id="KW-0175">Coiled coil</keyword>
<protein>
    <recommendedName>
        <fullName evidence="3">XRCC4 coiled-coil domain-containing protein</fullName>
    </recommendedName>
</protein>
<feature type="compositionally biased region" description="Basic and acidic residues" evidence="2">
    <location>
        <begin position="307"/>
        <end position="320"/>
    </location>
</feature>
<evidence type="ECO:0000256" key="1">
    <source>
        <dbReference type="SAM" id="Coils"/>
    </source>
</evidence>
<dbReference type="PANTHER" id="PTHR42067:SF1">
    <property type="entry name" value="MITOTIC APPARATUS PROTEIN P62"/>
    <property type="match status" value="1"/>
</dbReference>
<dbReference type="InterPro" id="IPR014751">
    <property type="entry name" value="XRCC4-like_C"/>
</dbReference>
<evidence type="ECO:0000256" key="2">
    <source>
        <dbReference type="SAM" id="MobiDB-lite"/>
    </source>
</evidence>
<dbReference type="STRING" id="1182545.A0A072P423"/>
<dbReference type="InterPro" id="IPR053962">
    <property type="entry name" value="XRCC4_CC"/>
</dbReference>
<gene>
    <name evidence="4" type="ORF">A1O9_09048</name>
</gene>
<feature type="domain" description="XRCC4 coiled-coil" evidence="3">
    <location>
        <begin position="138"/>
        <end position="209"/>
    </location>
</feature>
<dbReference type="VEuPathDB" id="FungiDB:A1O9_09048"/>
<organism evidence="4 5">
    <name type="scientific">Exophiala aquamarina CBS 119918</name>
    <dbReference type="NCBI Taxonomy" id="1182545"/>
    <lineage>
        <taxon>Eukaryota</taxon>
        <taxon>Fungi</taxon>
        <taxon>Dikarya</taxon>
        <taxon>Ascomycota</taxon>
        <taxon>Pezizomycotina</taxon>
        <taxon>Eurotiomycetes</taxon>
        <taxon>Chaetothyriomycetidae</taxon>
        <taxon>Chaetothyriales</taxon>
        <taxon>Herpotrichiellaceae</taxon>
        <taxon>Exophiala</taxon>
    </lineage>
</organism>
<dbReference type="Gene3D" id="1.20.5.370">
    <property type="match status" value="1"/>
</dbReference>
<dbReference type="Proteomes" id="UP000027920">
    <property type="component" value="Unassembled WGS sequence"/>
</dbReference>
<dbReference type="OrthoDB" id="8064436at2759"/>
<dbReference type="Pfam" id="PF21924">
    <property type="entry name" value="XRCC4_CC"/>
    <property type="match status" value="1"/>
</dbReference>
<dbReference type="EMBL" id="AMGV01000009">
    <property type="protein sequence ID" value="KEF54606.1"/>
    <property type="molecule type" value="Genomic_DNA"/>
</dbReference>
<feature type="coiled-coil region" evidence="1">
    <location>
        <begin position="142"/>
        <end position="226"/>
    </location>
</feature>
<dbReference type="GeneID" id="25283958"/>
<name>A0A072P423_9EURO</name>